<protein>
    <recommendedName>
        <fullName evidence="4">DUF3093 domain-containing protein</fullName>
    </recommendedName>
</protein>
<evidence type="ECO:0000256" key="1">
    <source>
        <dbReference type="SAM" id="Phobius"/>
    </source>
</evidence>
<sequence>MDSRIYVRYLNGPLLWLGVIVGLAVVAAVIPTMIDSTWAAILFGALVLAATVACILMRVKIVVSDDDVAVSILGIFTKRIPLSDITGASVGPATGLKEGAGPRVVDGSPAYIVSGPTVRIEQGRSSLLASAKNPEEVAADIKARLR</sequence>
<reference evidence="2 3" key="1">
    <citation type="submission" date="2019-07" db="EMBL/GenBank/DDBJ databases">
        <title>Draft genome of C. aurimucosum strain 14-2523.</title>
        <authorList>
            <person name="Pacheco L.G.C."/>
            <person name="Aguiar E.R.G.R."/>
            <person name="Navas J."/>
            <person name="Santos C.S."/>
            <person name="Rocha D.J.P.G."/>
        </authorList>
    </citation>
    <scope>NUCLEOTIDE SEQUENCE [LARGE SCALE GENOMIC DNA]</scope>
    <source>
        <strain evidence="2 3">14-2523</strain>
    </source>
</reference>
<dbReference type="Proteomes" id="UP000320531">
    <property type="component" value="Unassembled WGS sequence"/>
</dbReference>
<feature type="transmembrane region" description="Helical" evidence="1">
    <location>
        <begin position="12"/>
        <end position="30"/>
    </location>
</feature>
<keyword evidence="1" id="KW-1133">Transmembrane helix</keyword>
<name>A0A558GLA5_9CORY</name>
<proteinExistence type="predicted"/>
<dbReference type="EMBL" id="VMTY01000002">
    <property type="protein sequence ID" value="TVU57674.1"/>
    <property type="molecule type" value="Genomic_DNA"/>
</dbReference>
<keyword evidence="1" id="KW-0472">Membrane</keyword>
<dbReference type="AlphaFoldDB" id="A0A558GLA5"/>
<gene>
    <name evidence="2" type="ORF">FQK23_01035</name>
</gene>
<evidence type="ECO:0000313" key="3">
    <source>
        <dbReference type="Proteomes" id="UP000320531"/>
    </source>
</evidence>
<evidence type="ECO:0008006" key="4">
    <source>
        <dbReference type="Google" id="ProtNLM"/>
    </source>
</evidence>
<accession>A0A558GLA5</accession>
<comment type="caution">
    <text evidence="2">The sequence shown here is derived from an EMBL/GenBank/DDBJ whole genome shotgun (WGS) entry which is preliminary data.</text>
</comment>
<evidence type="ECO:0000313" key="2">
    <source>
        <dbReference type="EMBL" id="TVU57674.1"/>
    </source>
</evidence>
<organism evidence="2 3">
    <name type="scientific">Corynebacterium aurimucosum</name>
    <dbReference type="NCBI Taxonomy" id="169292"/>
    <lineage>
        <taxon>Bacteria</taxon>
        <taxon>Bacillati</taxon>
        <taxon>Actinomycetota</taxon>
        <taxon>Actinomycetes</taxon>
        <taxon>Mycobacteriales</taxon>
        <taxon>Corynebacteriaceae</taxon>
        <taxon>Corynebacterium</taxon>
    </lineage>
</organism>
<keyword evidence="1" id="KW-0812">Transmembrane</keyword>
<feature type="transmembrane region" description="Helical" evidence="1">
    <location>
        <begin position="36"/>
        <end position="56"/>
    </location>
</feature>